<sequence length="380" mass="43741">MQLDFCFQNLNQTLMRTWKGEGLEIHPRHSKDSSQIPLSKVLGIPWNVVHDYFTIDVKGLIELDTSKPITKRVVLQSAGKIYDPVGFLLPYTIRLKCLLQELWLRKLAWDDELPPEICAIWSQWWSELPLLSELKIPRMILDSSGDSSDVQIHTFSDASQKAYGTAAFLRVKYKDRISINLVTSKSRVAPLKKLSLPRLELMGALFAARLAKEVKKIIDRKCPTKAFLWTNSQITLYWIKGPSHRWKPFVANRVREIQALNDPNSGFHCSGKDNPADLLTRGISVDALSTNSKWWNGSSFLRETDFLTKGLNEPIPERLYLIEMKKNSNPKKDISLTLTVTQNNFFENIIHISNNYIKLIRIVSFLYRFIHNCVEPELQS</sequence>
<dbReference type="Pfam" id="PF05380">
    <property type="entry name" value="Peptidase_A17"/>
    <property type="match status" value="1"/>
</dbReference>
<reference evidence="1" key="1">
    <citation type="submission" date="2020-07" db="EMBL/GenBank/DDBJ databases">
        <title>Multicomponent nature underlies the extraordinary mechanical properties of spider dragline silk.</title>
        <authorList>
            <person name="Kono N."/>
            <person name="Nakamura H."/>
            <person name="Mori M."/>
            <person name="Yoshida Y."/>
            <person name="Ohtoshi R."/>
            <person name="Malay A.D."/>
            <person name="Moran D.A.P."/>
            <person name="Tomita M."/>
            <person name="Numata K."/>
            <person name="Arakawa K."/>
        </authorList>
    </citation>
    <scope>NUCLEOTIDE SEQUENCE</scope>
</reference>
<dbReference type="InterPro" id="IPR008042">
    <property type="entry name" value="Retrotrans_Pao"/>
</dbReference>
<evidence type="ECO:0000313" key="1">
    <source>
        <dbReference type="EMBL" id="GFQ78657.1"/>
    </source>
</evidence>
<comment type="caution">
    <text evidence="1">The sequence shown here is derived from an EMBL/GenBank/DDBJ whole genome shotgun (WGS) entry which is preliminary data.</text>
</comment>
<dbReference type="AlphaFoldDB" id="A0A8X6FG28"/>
<keyword evidence="2" id="KW-1185">Reference proteome</keyword>
<gene>
    <name evidence="1" type="ORF">TNCT_460901</name>
</gene>
<name>A0A8X6FG28_TRICU</name>
<proteinExistence type="predicted"/>
<dbReference type="EMBL" id="BMAO01031928">
    <property type="protein sequence ID" value="GFQ78657.1"/>
    <property type="molecule type" value="Genomic_DNA"/>
</dbReference>
<accession>A0A8X6FG28</accession>
<protein>
    <submittedName>
        <fullName evidence="1">Pro-Pol polyprotein</fullName>
    </submittedName>
</protein>
<dbReference type="Proteomes" id="UP000887116">
    <property type="component" value="Unassembled WGS sequence"/>
</dbReference>
<evidence type="ECO:0000313" key="2">
    <source>
        <dbReference type="Proteomes" id="UP000887116"/>
    </source>
</evidence>
<dbReference type="OrthoDB" id="6381572at2759"/>
<organism evidence="1 2">
    <name type="scientific">Trichonephila clavata</name>
    <name type="common">Joro spider</name>
    <name type="synonym">Nephila clavata</name>
    <dbReference type="NCBI Taxonomy" id="2740835"/>
    <lineage>
        <taxon>Eukaryota</taxon>
        <taxon>Metazoa</taxon>
        <taxon>Ecdysozoa</taxon>
        <taxon>Arthropoda</taxon>
        <taxon>Chelicerata</taxon>
        <taxon>Arachnida</taxon>
        <taxon>Araneae</taxon>
        <taxon>Araneomorphae</taxon>
        <taxon>Entelegynae</taxon>
        <taxon>Araneoidea</taxon>
        <taxon>Nephilidae</taxon>
        <taxon>Trichonephila</taxon>
    </lineage>
</organism>
<dbReference type="PANTHER" id="PTHR47331:SF4">
    <property type="entry name" value="PEPTIDASE S1 DOMAIN-CONTAINING PROTEIN"/>
    <property type="match status" value="1"/>
</dbReference>
<dbReference type="PANTHER" id="PTHR47331">
    <property type="entry name" value="PHD-TYPE DOMAIN-CONTAINING PROTEIN"/>
    <property type="match status" value="1"/>
</dbReference>